<organism evidence="1 2">
    <name type="scientific">Pseudomaricurvus hydrocarbonicus</name>
    <dbReference type="NCBI Taxonomy" id="1470433"/>
    <lineage>
        <taxon>Bacteria</taxon>
        <taxon>Pseudomonadati</taxon>
        <taxon>Pseudomonadota</taxon>
        <taxon>Gammaproteobacteria</taxon>
        <taxon>Cellvibrionales</taxon>
        <taxon>Cellvibrionaceae</taxon>
        <taxon>Pseudomaricurvus</taxon>
    </lineage>
</organism>
<sequence length="187" mass="20406">MPKTEAVTDPRFALSLWRVSDKLLVVDSRHAELALPTEPLLANILTALGLPRTPLPKADVLRWPMYDYPLAPKGDDAARDTILAMLEGRLEMEPVEYVLLMGAEACHYVLPPELLPATAETGDDASLATARSPGLSAVDSFACALGKAVRVEPLKVTAIVVPSLCDMLQEPELKAQTWKSIQPLRQR</sequence>
<dbReference type="Proteomes" id="UP000787472">
    <property type="component" value="Unassembled WGS sequence"/>
</dbReference>
<dbReference type="RefSeq" id="WP_167180782.1">
    <property type="nucleotide sequence ID" value="NZ_JAAONZ010000001.1"/>
</dbReference>
<evidence type="ECO:0000313" key="2">
    <source>
        <dbReference type="Proteomes" id="UP000787472"/>
    </source>
</evidence>
<protein>
    <submittedName>
        <fullName evidence="1">Uncharacterized protein</fullName>
    </submittedName>
</protein>
<proteinExistence type="predicted"/>
<reference evidence="1" key="1">
    <citation type="submission" date="2020-03" db="EMBL/GenBank/DDBJ databases">
        <authorList>
            <person name="Guo F."/>
        </authorList>
    </citation>
    <scope>NUCLEOTIDE SEQUENCE</scope>
    <source>
        <strain evidence="1">JCM 30134</strain>
    </source>
</reference>
<comment type="caution">
    <text evidence="1">The sequence shown here is derived from an EMBL/GenBank/DDBJ whole genome shotgun (WGS) entry which is preliminary data.</text>
</comment>
<keyword evidence="2" id="KW-1185">Reference proteome</keyword>
<name>A0A9E5JRP4_9GAMM</name>
<evidence type="ECO:0000313" key="1">
    <source>
        <dbReference type="EMBL" id="NHO64099.1"/>
    </source>
</evidence>
<accession>A0A9E5JRP4</accession>
<gene>
    <name evidence="1" type="ORF">G8770_00880</name>
</gene>
<dbReference type="EMBL" id="JAAONZ010000001">
    <property type="protein sequence ID" value="NHO64099.1"/>
    <property type="molecule type" value="Genomic_DNA"/>
</dbReference>
<dbReference type="AlphaFoldDB" id="A0A9E5JRP4"/>